<accession>A0A382T147</accession>
<keyword evidence="1" id="KW-0812">Transmembrane</keyword>
<keyword evidence="1" id="KW-0472">Membrane</keyword>
<evidence type="ECO:0000313" key="2">
    <source>
        <dbReference type="EMBL" id="SVD15532.1"/>
    </source>
</evidence>
<dbReference type="AlphaFoldDB" id="A0A382T147"/>
<name>A0A382T147_9ZZZZ</name>
<reference evidence="2" key="1">
    <citation type="submission" date="2018-05" db="EMBL/GenBank/DDBJ databases">
        <authorList>
            <person name="Lanie J.A."/>
            <person name="Ng W.-L."/>
            <person name="Kazmierczak K.M."/>
            <person name="Andrzejewski T.M."/>
            <person name="Davidsen T.M."/>
            <person name="Wayne K.J."/>
            <person name="Tettelin H."/>
            <person name="Glass J.I."/>
            <person name="Rusch D."/>
            <person name="Podicherti R."/>
            <person name="Tsui H.-C.T."/>
            <person name="Winkler M.E."/>
        </authorList>
    </citation>
    <scope>NUCLEOTIDE SEQUENCE</scope>
</reference>
<proteinExistence type="predicted"/>
<sequence length="66" mass="7821">MDWLMSQPWFFHLATMVLCANVVTMILKDRYAEDLPIVGKLWPILNWFSFNVFNNKNNPDGMDKKD</sequence>
<organism evidence="2">
    <name type="scientific">marine metagenome</name>
    <dbReference type="NCBI Taxonomy" id="408172"/>
    <lineage>
        <taxon>unclassified sequences</taxon>
        <taxon>metagenomes</taxon>
        <taxon>ecological metagenomes</taxon>
    </lineage>
</organism>
<dbReference type="EMBL" id="UINC01132918">
    <property type="protein sequence ID" value="SVD15532.1"/>
    <property type="molecule type" value="Genomic_DNA"/>
</dbReference>
<keyword evidence="1" id="KW-1133">Transmembrane helix</keyword>
<feature type="transmembrane region" description="Helical" evidence="1">
    <location>
        <begin position="6"/>
        <end position="27"/>
    </location>
</feature>
<gene>
    <name evidence="2" type="ORF">METZ01_LOCUS368386</name>
</gene>
<protein>
    <submittedName>
        <fullName evidence="2">Uncharacterized protein</fullName>
    </submittedName>
</protein>
<evidence type="ECO:0000256" key="1">
    <source>
        <dbReference type="SAM" id="Phobius"/>
    </source>
</evidence>